<dbReference type="OrthoDB" id="6435860at2759"/>
<sequence length="169" mass="19571">MSVLQQLEHIESATHPILLNIADTVHCLKKKGFDIVFCWTPSHVGILGNEKTDYVARTASIPMEHTIPLADIRKSVQHYIYNKWQETWDLQVNNKLHRIKPSIVLWPIFPIRGFDVKLTCLRIGHTWYTHIYLLSDDSVPLCSSCNEVQTVDHILTKCPDFNSSRLNFF</sequence>
<dbReference type="EMBL" id="BGPR01000370">
    <property type="protein sequence ID" value="GBM16241.1"/>
    <property type="molecule type" value="Genomic_DNA"/>
</dbReference>
<name>A0A4Y2DHQ8_ARAVE</name>
<comment type="caution">
    <text evidence="1">The sequence shown here is derived from an EMBL/GenBank/DDBJ whole genome shotgun (WGS) entry which is preliminary data.</text>
</comment>
<accession>A0A4Y2DHQ8</accession>
<evidence type="ECO:0000313" key="1">
    <source>
        <dbReference type="EMBL" id="GBM16241.1"/>
    </source>
</evidence>
<gene>
    <name evidence="1" type="ORF">AVEN_195355_1</name>
</gene>
<proteinExistence type="predicted"/>
<dbReference type="AlphaFoldDB" id="A0A4Y2DHQ8"/>
<protein>
    <submittedName>
        <fullName evidence="1">Uncharacterized protein</fullName>
    </submittedName>
</protein>
<evidence type="ECO:0000313" key="2">
    <source>
        <dbReference type="Proteomes" id="UP000499080"/>
    </source>
</evidence>
<organism evidence="1 2">
    <name type="scientific">Araneus ventricosus</name>
    <name type="common">Orbweaver spider</name>
    <name type="synonym">Epeira ventricosa</name>
    <dbReference type="NCBI Taxonomy" id="182803"/>
    <lineage>
        <taxon>Eukaryota</taxon>
        <taxon>Metazoa</taxon>
        <taxon>Ecdysozoa</taxon>
        <taxon>Arthropoda</taxon>
        <taxon>Chelicerata</taxon>
        <taxon>Arachnida</taxon>
        <taxon>Araneae</taxon>
        <taxon>Araneomorphae</taxon>
        <taxon>Entelegynae</taxon>
        <taxon>Araneoidea</taxon>
        <taxon>Araneidae</taxon>
        <taxon>Araneus</taxon>
    </lineage>
</organism>
<reference evidence="1 2" key="1">
    <citation type="journal article" date="2019" name="Sci. Rep.">
        <title>Orb-weaving spider Araneus ventricosus genome elucidates the spidroin gene catalogue.</title>
        <authorList>
            <person name="Kono N."/>
            <person name="Nakamura H."/>
            <person name="Ohtoshi R."/>
            <person name="Moran D.A.P."/>
            <person name="Shinohara A."/>
            <person name="Yoshida Y."/>
            <person name="Fujiwara M."/>
            <person name="Mori M."/>
            <person name="Tomita M."/>
            <person name="Arakawa K."/>
        </authorList>
    </citation>
    <scope>NUCLEOTIDE SEQUENCE [LARGE SCALE GENOMIC DNA]</scope>
</reference>
<dbReference type="Proteomes" id="UP000499080">
    <property type="component" value="Unassembled WGS sequence"/>
</dbReference>
<keyword evidence="2" id="KW-1185">Reference proteome</keyword>